<reference evidence="5" key="1">
    <citation type="submission" date="2014-07" db="EMBL/GenBank/DDBJ databases">
        <authorList>
            <person name="Hornung V.Bastian."/>
        </authorList>
    </citation>
    <scope>NUCLEOTIDE SEQUENCE</scope>
    <source>
        <strain evidence="5">PCE-S</strain>
    </source>
</reference>
<dbReference type="SUPFAM" id="SSF50692">
    <property type="entry name" value="ADC-like"/>
    <property type="match status" value="1"/>
</dbReference>
<dbReference type="GO" id="GO:0009061">
    <property type="term" value="P:anaerobic respiration"/>
    <property type="evidence" value="ECO:0007669"/>
    <property type="project" value="TreeGrafter"/>
</dbReference>
<evidence type="ECO:0000259" key="3">
    <source>
        <dbReference type="Pfam" id="PF00384"/>
    </source>
</evidence>
<proteinExistence type="inferred from homology"/>
<dbReference type="PANTHER" id="PTHR43742:SF3">
    <property type="entry name" value="DIMETHYL SULFOXIDE REDUCTASE DMSA"/>
    <property type="match status" value="1"/>
</dbReference>
<dbReference type="AlphaFoldDB" id="A0A098B5S0"/>
<dbReference type="GO" id="GO:0030288">
    <property type="term" value="C:outer membrane-bounded periplasmic space"/>
    <property type="evidence" value="ECO:0007669"/>
    <property type="project" value="TreeGrafter"/>
</dbReference>
<dbReference type="SUPFAM" id="SSF53706">
    <property type="entry name" value="Formate dehydrogenase/DMSO reductase, domains 1-3"/>
    <property type="match status" value="1"/>
</dbReference>
<evidence type="ECO:0000259" key="4">
    <source>
        <dbReference type="Pfam" id="PF01568"/>
    </source>
</evidence>
<dbReference type="InterPro" id="IPR006656">
    <property type="entry name" value="Mopterin_OxRdtase"/>
</dbReference>
<dbReference type="GO" id="GO:0009055">
    <property type="term" value="F:electron transfer activity"/>
    <property type="evidence" value="ECO:0007669"/>
    <property type="project" value="TreeGrafter"/>
</dbReference>
<protein>
    <submittedName>
        <fullName evidence="5">Molybdopterin oxidoreductase, DmsA-like</fullName>
    </submittedName>
</protein>
<dbReference type="GO" id="GO:0043546">
    <property type="term" value="F:molybdopterin cofactor binding"/>
    <property type="evidence" value="ECO:0007669"/>
    <property type="project" value="InterPro"/>
</dbReference>
<keyword evidence="2" id="KW-0479">Metal-binding</keyword>
<dbReference type="Gene3D" id="3.40.50.740">
    <property type="match status" value="2"/>
</dbReference>
<sequence length="830" mass="93903">MSKEQVVEKLKAKHAGEKTVYTTCLQNGCWDTTCILKTHVKDGKITAIEPDDSINAKFGREDAAIGDEKLKQGLIQMRPCVLGHSWKGEIYADDRITYPMKRVGEKGFGKGHFERISWDEAINTISQKIRETIDKYGDASILHTHHSFFTISSFPLTPYIGGGIAGWSDQSTSGHTASEKFFLGYDMVPSAIFGIEDKFPGFEAPDVLNSNLIILWGWDPLVGWHGTVPYYLKLAKEKGIPIICIDPRYTVSAEVLADQYIPIRPGTDLAMMLAVAQVLYEEELWNKEFVEKNVDMEGFEKFRNYVMGGEDGQPKTPEWAEALCTVPAETIRAFARLYGSTSRVHLQCHYSVGKRHLGDHAAAASMILQSMVGSIVGPGGCETGSILGTPRRIPVPFADFKKAPMEYFPKPSFCTHKFAESVLMREKYDKGEVSEQEFRNAVGCPPDAPPPNIHLLWLDNNQLNNHQQVNKRLEAVLKMDFVTGFQWHLNSPSVQYMDIVLPAPNHMFESTDTFLNGQQRFMSGPCGMRNYFLYCGKAVDAPGEVRTREWFWTQVAKKLGVGEKYNPRLVNTPWEKWDDEVEKIYQEAYEKWAKDEDGKLAELGIAPLPWNEFLEDPIIRVPIDEPFYPFKNWIERGELPWGTPSGKIEFSSKFLETHDLSMTEFGGKMDSMPKWKPSYMNEPAYDSPYSPRARKYPLSLVTPVTMFRCMSCHDQNKMLRDEVYQHKVWINPVDAKARKIKNNDQVLVYNEFGETMMRACVTSKLMPGTTCIHFGTWLQPNDVVTETSPYGIDTNGSCNLLIGDNHLPHTVNALLTAGLVEIKRLGGEAQ</sequence>
<name>A0A098B5S0_DESHA</name>
<evidence type="ECO:0000313" key="5">
    <source>
        <dbReference type="EMBL" id="CDX04189.1"/>
    </source>
</evidence>
<comment type="similarity">
    <text evidence="1">Belongs to the prokaryotic molybdopterin-containing oxidoreductase family.</text>
</comment>
<dbReference type="InterPro" id="IPR006657">
    <property type="entry name" value="MoPterin_dinucl-bd_dom"/>
</dbReference>
<feature type="domain" description="Molybdopterin dinucleotide-binding" evidence="4">
    <location>
        <begin position="698"/>
        <end position="802"/>
    </location>
</feature>
<dbReference type="Pfam" id="PF01568">
    <property type="entry name" value="Molydop_binding"/>
    <property type="match status" value="1"/>
</dbReference>
<organism evidence="5">
    <name type="scientific">Desulfitobacterium hafniense</name>
    <name type="common">Desulfitobacterium frappieri</name>
    <dbReference type="NCBI Taxonomy" id="49338"/>
    <lineage>
        <taxon>Bacteria</taxon>
        <taxon>Bacillati</taxon>
        <taxon>Bacillota</taxon>
        <taxon>Clostridia</taxon>
        <taxon>Eubacteriales</taxon>
        <taxon>Desulfitobacteriaceae</taxon>
        <taxon>Desulfitobacterium</taxon>
    </lineage>
</organism>
<dbReference type="Gene3D" id="2.20.25.90">
    <property type="entry name" value="ADC-like domains"/>
    <property type="match status" value="1"/>
</dbReference>
<dbReference type="Gene3D" id="2.40.40.20">
    <property type="match status" value="1"/>
</dbReference>
<gene>
    <name evidence="5" type="ORF">DPCES_4303</name>
</gene>
<evidence type="ECO:0000256" key="1">
    <source>
        <dbReference type="ARBA" id="ARBA00010312"/>
    </source>
</evidence>
<dbReference type="GO" id="GO:0030151">
    <property type="term" value="F:molybdenum ion binding"/>
    <property type="evidence" value="ECO:0007669"/>
    <property type="project" value="TreeGrafter"/>
</dbReference>
<feature type="domain" description="Molybdopterin oxidoreductase" evidence="3">
    <location>
        <begin position="95"/>
        <end position="557"/>
    </location>
</feature>
<dbReference type="InterPro" id="IPR009010">
    <property type="entry name" value="Asp_de-COase-like_dom_sf"/>
</dbReference>
<dbReference type="PANTHER" id="PTHR43742">
    <property type="entry name" value="TRIMETHYLAMINE-N-OXIDE REDUCTASE"/>
    <property type="match status" value="1"/>
</dbReference>
<dbReference type="InterPro" id="IPR050612">
    <property type="entry name" value="Prok_Mopterin_Oxidored"/>
</dbReference>
<dbReference type="RefSeq" id="WP_208926323.1">
    <property type="nucleotide sequence ID" value="NZ_LK996017.1"/>
</dbReference>
<dbReference type="GO" id="GO:0016491">
    <property type="term" value="F:oxidoreductase activity"/>
    <property type="evidence" value="ECO:0007669"/>
    <property type="project" value="InterPro"/>
</dbReference>
<dbReference type="PATRIC" id="fig|49338.4.peg.4631"/>
<dbReference type="Gene3D" id="3.40.228.10">
    <property type="entry name" value="Dimethylsulfoxide Reductase, domain 2"/>
    <property type="match status" value="1"/>
</dbReference>
<dbReference type="Pfam" id="PF00384">
    <property type="entry name" value="Molybdopterin"/>
    <property type="match status" value="1"/>
</dbReference>
<accession>A0A098B5S0</accession>
<dbReference type="EMBL" id="LK996017">
    <property type="protein sequence ID" value="CDX04189.1"/>
    <property type="molecule type" value="Genomic_DNA"/>
</dbReference>
<evidence type="ECO:0000256" key="2">
    <source>
        <dbReference type="ARBA" id="ARBA00022723"/>
    </source>
</evidence>